<keyword evidence="4" id="KW-1185">Reference proteome</keyword>
<dbReference type="PATRIC" id="fig|502682.8.peg.2588"/>
<dbReference type="Gene3D" id="2.40.128.520">
    <property type="match status" value="1"/>
</dbReference>
<keyword evidence="1" id="KW-0732">Signal</keyword>
<organism evidence="3 4">
    <name type="scientific">Aurantiacibacter gangjinensis</name>
    <dbReference type="NCBI Taxonomy" id="502682"/>
    <lineage>
        <taxon>Bacteria</taxon>
        <taxon>Pseudomonadati</taxon>
        <taxon>Pseudomonadota</taxon>
        <taxon>Alphaproteobacteria</taxon>
        <taxon>Sphingomonadales</taxon>
        <taxon>Erythrobacteraceae</taxon>
        <taxon>Aurantiacibacter</taxon>
    </lineage>
</organism>
<proteinExistence type="predicted"/>
<comment type="caution">
    <text evidence="3">The sequence shown here is derived from an EMBL/GenBank/DDBJ whole genome shotgun (WGS) entry which is preliminary data.</text>
</comment>
<dbReference type="Pfam" id="PF09917">
    <property type="entry name" value="DUF2147"/>
    <property type="match status" value="1"/>
</dbReference>
<reference evidence="3 4" key="1">
    <citation type="submission" date="2015-04" db="EMBL/GenBank/DDBJ databases">
        <title>The draft genome sequence of Erythrobacr gangjinensis K7-2.</title>
        <authorList>
            <person name="Zhuang L."/>
            <person name="Liu Y."/>
            <person name="Shao Z."/>
        </authorList>
    </citation>
    <scope>NUCLEOTIDE SEQUENCE [LARGE SCALE GENOMIC DNA]</scope>
    <source>
        <strain evidence="3 4">K7-2</strain>
    </source>
</reference>
<dbReference type="AlphaFoldDB" id="A0A0G9MKF6"/>
<name>A0A0G9MKF6_9SPHN</name>
<protein>
    <recommendedName>
        <fullName evidence="2">DUF2147 domain-containing protein</fullName>
    </recommendedName>
</protein>
<feature type="signal peptide" evidence="1">
    <location>
        <begin position="1"/>
        <end position="24"/>
    </location>
</feature>
<dbReference type="STRING" id="502682.BMF35_b0067"/>
<evidence type="ECO:0000256" key="1">
    <source>
        <dbReference type="SAM" id="SignalP"/>
    </source>
</evidence>
<evidence type="ECO:0000259" key="2">
    <source>
        <dbReference type="Pfam" id="PF09917"/>
    </source>
</evidence>
<accession>A0A0G9MKF6</accession>
<sequence length="140" mass="15371">MSIRATIALGAAACLAILAVPAAAQDRIDGTYRDSGGYVEITVAPCGSARCGTISRIIRNKPGEPDRDVHNDDPSLRDRPILGIRLLSNLRWDDGAWRGSVYNPEDGNTYRTEVRRRADGSLEVKGCVTLFCRTRVWPRS</sequence>
<dbReference type="Proteomes" id="UP000053070">
    <property type="component" value="Unassembled WGS sequence"/>
</dbReference>
<evidence type="ECO:0000313" key="3">
    <source>
        <dbReference type="EMBL" id="KLE31206.1"/>
    </source>
</evidence>
<dbReference type="PANTHER" id="PTHR36919:SF2">
    <property type="entry name" value="BLL6627 PROTEIN"/>
    <property type="match status" value="1"/>
</dbReference>
<gene>
    <name evidence="3" type="ORF">AAW01_12690</name>
</gene>
<evidence type="ECO:0000313" key="4">
    <source>
        <dbReference type="Proteomes" id="UP000053070"/>
    </source>
</evidence>
<dbReference type="PANTHER" id="PTHR36919">
    <property type="entry name" value="BLR1215 PROTEIN"/>
    <property type="match status" value="1"/>
</dbReference>
<dbReference type="EMBL" id="LBHC01000003">
    <property type="protein sequence ID" value="KLE31206.1"/>
    <property type="molecule type" value="Genomic_DNA"/>
</dbReference>
<dbReference type="InterPro" id="IPR019223">
    <property type="entry name" value="DUF2147"/>
</dbReference>
<feature type="chain" id="PRO_5002579204" description="DUF2147 domain-containing protein" evidence="1">
    <location>
        <begin position="25"/>
        <end position="140"/>
    </location>
</feature>
<feature type="domain" description="DUF2147" evidence="2">
    <location>
        <begin position="34"/>
        <end position="139"/>
    </location>
</feature>
<dbReference type="RefSeq" id="WP_047007917.1">
    <property type="nucleotide sequence ID" value="NZ_CP018098.1"/>
</dbReference>